<dbReference type="SUPFAM" id="SSF51556">
    <property type="entry name" value="Metallo-dependent hydrolases"/>
    <property type="match status" value="1"/>
</dbReference>
<accession>A0A364NPB1</accession>
<dbReference type="AlphaFoldDB" id="A0A364NPB1"/>
<keyword evidence="5 8" id="KW-0378">Hydrolase</keyword>
<dbReference type="NCBIfam" id="NF006679">
    <property type="entry name" value="PRK09228.1"/>
    <property type="match status" value="1"/>
</dbReference>
<evidence type="ECO:0000256" key="8">
    <source>
        <dbReference type="RuleBase" id="RU366009"/>
    </source>
</evidence>
<evidence type="ECO:0000256" key="3">
    <source>
        <dbReference type="ARBA" id="ARBA00012781"/>
    </source>
</evidence>
<feature type="domain" description="Amidohydrolase-related" evidence="9">
    <location>
        <begin position="67"/>
        <end position="395"/>
    </location>
</feature>
<dbReference type="InterPro" id="IPR014311">
    <property type="entry name" value="Guanine_deaminase"/>
</dbReference>
<evidence type="ECO:0000259" key="9">
    <source>
        <dbReference type="Pfam" id="PF01979"/>
    </source>
</evidence>
<reference evidence="10 11" key="1">
    <citation type="submission" date="2018-06" db="EMBL/GenBank/DDBJ databases">
        <title>Nitrincola tibetense sp. nov., isolated from Lake XuguoCo on Tibetan Plateau.</title>
        <authorList>
            <person name="Xing P."/>
        </authorList>
    </citation>
    <scope>NUCLEOTIDE SEQUENCE [LARGE SCALE GENOMIC DNA]</scope>
    <source>
        <strain evidence="11">xg18</strain>
    </source>
</reference>
<dbReference type="GO" id="GO:0005829">
    <property type="term" value="C:cytosol"/>
    <property type="evidence" value="ECO:0007669"/>
    <property type="project" value="TreeGrafter"/>
</dbReference>
<gene>
    <name evidence="10" type="primary">guaD</name>
    <name evidence="10" type="ORF">DN062_05105</name>
</gene>
<keyword evidence="4 8" id="KW-0479">Metal-binding</keyword>
<evidence type="ECO:0000256" key="4">
    <source>
        <dbReference type="ARBA" id="ARBA00022723"/>
    </source>
</evidence>
<dbReference type="EC" id="3.5.4.3" evidence="3 7"/>
<dbReference type="InterPro" id="IPR006680">
    <property type="entry name" value="Amidohydro-rel"/>
</dbReference>
<comment type="pathway">
    <text evidence="1 8">Purine metabolism; guanine degradation; xanthine from guanine: step 1/1.</text>
</comment>
<dbReference type="SUPFAM" id="SSF51338">
    <property type="entry name" value="Composite domain of metallo-dependent hydrolases"/>
    <property type="match status" value="1"/>
</dbReference>
<comment type="cofactor">
    <cofactor evidence="8">
        <name>Zn(2+)</name>
        <dbReference type="ChEBI" id="CHEBI:29105"/>
    </cofactor>
    <text evidence="8">Binds 1 zinc ion per subunit.</text>
</comment>
<comment type="similarity">
    <text evidence="2 8">Belongs to the metallo-dependent hydrolases superfamily. ATZ/TRZ family.</text>
</comment>
<sequence>MTSHAFRASILHYHDDPRLQGESAREYFEDGLLLIENGRIAALGPYSDLIKTLDSQITVEDYSGHLIMPGFIDLHTHYPQTEMIAAYGRQLLEWLNTYTFPTERKFADKDYAKAIATFFVDELLRNGTTTAMVFGTVHKQSVDALFEVAQAQDMRLLAGKVMMDRNAPDFLTDTAQSAYEDSAELIERWHEKGRLHYAVTPRFAPTSTPEQLQKAGQLLQDYPGVYLQSHLAENRDELAWVAALFPNARDYLDAYEQFGMLGPKSIYAHGIHLSEHACQRLADSATVLAHCPTSNLFLGSGLFDMERMHAQGVRFAIGTDVGAGTSFSMFQTLGDAYKIQQLQSVSLAPDQSFYLATLGGARALSLETHLGNFLPGKEADFVVINLKSTPLMAFRTGTCQTLNEVLFVLSMLGDDRLIEATYILGSKAYQREN</sequence>
<evidence type="ECO:0000256" key="1">
    <source>
        <dbReference type="ARBA" id="ARBA00004984"/>
    </source>
</evidence>
<dbReference type="InterPro" id="IPR051607">
    <property type="entry name" value="Metallo-dep_hydrolases"/>
</dbReference>
<keyword evidence="6 8" id="KW-0862">Zinc</keyword>
<dbReference type="OrthoDB" id="9787621at2"/>
<dbReference type="UniPathway" id="UPA00603">
    <property type="reaction ID" value="UER00660"/>
</dbReference>
<dbReference type="RefSeq" id="WP_112158186.1">
    <property type="nucleotide sequence ID" value="NZ_QKRX01000003.1"/>
</dbReference>
<dbReference type="InterPro" id="IPR032466">
    <property type="entry name" value="Metal_Hydrolase"/>
</dbReference>
<dbReference type="NCBIfam" id="TIGR02967">
    <property type="entry name" value="guan_deamin"/>
    <property type="match status" value="1"/>
</dbReference>
<dbReference type="FunFam" id="3.20.20.140:FF:000022">
    <property type="entry name" value="Guanine deaminase"/>
    <property type="match status" value="1"/>
</dbReference>
<evidence type="ECO:0000313" key="10">
    <source>
        <dbReference type="EMBL" id="RAU18862.1"/>
    </source>
</evidence>
<protein>
    <recommendedName>
        <fullName evidence="3 7">Guanine deaminase</fullName>
        <shortName evidence="8">Guanase</shortName>
        <ecNumber evidence="3 7">3.5.4.3</ecNumber>
    </recommendedName>
    <alternativeName>
        <fullName evidence="8">Guanine aminohydrolase</fullName>
    </alternativeName>
</protein>
<dbReference type="Proteomes" id="UP000250744">
    <property type="component" value="Unassembled WGS sequence"/>
</dbReference>
<evidence type="ECO:0000256" key="2">
    <source>
        <dbReference type="ARBA" id="ARBA00006745"/>
    </source>
</evidence>
<dbReference type="Gene3D" id="3.20.20.140">
    <property type="entry name" value="Metal-dependent hydrolases"/>
    <property type="match status" value="1"/>
</dbReference>
<dbReference type="Gene3D" id="2.30.40.10">
    <property type="entry name" value="Urease, subunit C, domain 1"/>
    <property type="match status" value="1"/>
</dbReference>
<comment type="catalytic activity">
    <reaction evidence="8">
        <text>guanine + H2O + H(+) = xanthine + NH4(+)</text>
        <dbReference type="Rhea" id="RHEA:14665"/>
        <dbReference type="ChEBI" id="CHEBI:15377"/>
        <dbReference type="ChEBI" id="CHEBI:15378"/>
        <dbReference type="ChEBI" id="CHEBI:16235"/>
        <dbReference type="ChEBI" id="CHEBI:17712"/>
        <dbReference type="ChEBI" id="CHEBI:28938"/>
        <dbReference type="EC" id="3.5.4.3"/>
    </reaction>
</comment>
<keyword evidence="11" id="KW-1185">Reference proteome</keyword>
<dbReference type="Pfam" id="PF01979">
    <property type="entry name" value="Amidohydro_1"/>
    <property type="match status" value="1"/>
</dbReference>
<dbReference type="EMBL" id="QKRX01000003">
    <property type="protein sequence ID" value="RAU18862.1"/>
    <property type="molecule type" value="Genomic_DNA"/>
</dbReference>
<dbReference type="PANTHER" id="PTHR11271:SF6">
    <property type="entry name" value="GUANINE DEAMINASE"/>
    <property type="match status" value="1"/>
</dbReference>
<comment type="function">
    <text evidence="8">Catalyzes the hydrolytic deamination of guanine, producing xanthine and ammonia.</text>
</comment>
<evidence type="ECO:0000256" key="6">
    <source>
        <dbReference type="ARBA" id="ARBA00022833"/>
    </source>
</evidence>
<evidence type="ECO:0000313" key="11">
    <source>
        <dbReference type="Proteomes" id="UP000250744"/>
    </source>
</evidence>
<dbReference type="CDD" id="cd01303">
    <property type="entry name" value="GDEase"/>
    <property type="match status" value="1"/>
</dbReference>
<dbReference type="PANTHER" id="PTHR11271">
    <property type="entry name" value="GUANINE DEAMINASE"/>
    <property type="match status" value="1"/>
</dbReference>
<name>A0A364NPB1_9GAMM</name>
<evidence type="ECO:0000256" key="5">
    <source>
        <dbReference type="ARBA" id="ARBA00022801"/>
    </source>
</evidence>
<proteinExistence type="inferred from homology"/>
<dbReference type="InterPro" id="IPR011059">
    <property type="entry name" value="Metal-dep_hydrolase_composite"/>
</dbReference>
<dbReference type="GO" id="GO:0008270">
    <property type="term" value="F:zinc ion binding"/>
    <property type="evidence" value="ECO:0007669"/>
    <property type="project" value="UniProtKB-UniRule"/>
</dbReference>
<evidence type="ECO:0000256" key="7">
    <source>
        <dbReference type="NCBIfam" id="TIGR02967"/>
    </source>
</evidence>
<dbReference type="GO" id="GO:0008892">
    <property type="term" value="F:guanine deaminase activity"/>
    <property type="evidence" value="ECO:0007669"/>
    <property type="project" value="UniProtKB-UniRule"/>
</dbReference>
<organism evidence="10 11">
    <name type="scientific">Nitrincola tibetensis</name>
    <dbReference type="NCBI Taxonomy" id="2219697"/>
    <lineage>
        <taxon>Bacteria</taxon>
        <taxon>Pseudomonadati</taxon>
        <taxon>Pseudomonadota</taxon>
        <taxon>Gammaproteobacteria</taxon>
        <taxon>Oceanospirillales</taxon>
        <taxon>Oceanospirillaceae</taxon>
        <taxon>Nitrincola</taxon>
    </lineage>
</organism>
<dbReference type="GO" id="GO:0006147">
    <property type="term" value="P:guanine catabolic process"/>
    <property type="evidence" value="ECO:0007669"/>
    <property type="project" value="UniProtKB-UniRule"/>
</dbReference>
<comment type="caution">
    <text evidence="10">The sequence shown here is derived from an EMBL/GenBank/DDBJ whole genome shotgun (WGS) entry which is preliminary data.</text>
</comment>